<organism evidence="2 3">
    <name type="scientific">Enterococcus faecium EnGen0180</name>
    <dbReference type="NCBI Taxonomy" id="1157475"/>
    <lineage>
        <taxon>Bacteria</taxon>
        <taxon>Bacillati</taxon>
        <taxon>Bacillota</taxon>
        <taxon>Bacilli</taxon>
        <taxon>Lactobacillales</taxon>
        <taxon>Enterococcaceae</taxon>
        <taxon>Enterococcus</taxon>
    </lineage>
</organism>
<evidence type="ECO:0000313" key="3">
    <source>
        <dbReference type="Proteomes" id="UP000013834"/>
    </source>
</evidence>
<name>A0A829F8F9_ENTFC</name>
<dbReference type="AlphaFoldDB" id="A0A829F8F9"/>
<accession>A0A829F8F9</accession>
<feature type="transmembrane region" description="Helical" evidence="1">
    <location>
        <begin position="6"/>
        <end position="26"/>
    </location>
</feature>
<sequence>MNFFHLTIFQWMSIISFILSTFLTGIKIKGMRPQLEVELNASYFAADMIYTKVIISNYSTEPAMLVNLELSSANLNRRWSATPFKKLIAKGGSVDDNRIYSEAVPLNIPPKSAISCYLAFEVGKINFNKLLNHQTKMIFTLNRTQIHKIVDIKNTNFPIEKLVKELN</sequence>
<keyword evidence="1" id="KW-0472">Membrane</keyword>
<reference evidence="2 3" key="1">
    <citation type="submission" date="2013-02" db="EMBL/GenBank/DDBJ databases">
        <title>The Genome Sequence of Enterococcus faecium VRE_84.</title>
        <authorList>
            <consortium name="The Broad Institute Genome Sequencing Platform"/>
            <consortium name="The Broad Institute Genome Sequencing Center for Infectious Disease"/>
            <person name="Earl A.M."/>
            <person name="Gilmore M.S."/>
            <person name="Lebreton F."/>
            <person name="Hammerum A.M."/>
            <person name="Jensen L.B."/>
            <person name="Guardabassi L."/>
            <person name="Walker B."/>
            <person name="Young S.K."/>
            <person name="Zeng Q."/>
            <person name="Gargeya S."/>
            <person name="Fitzgerald M."/>
            <person name="Haas B."/>
            <person name="Abouelleil A."/>
            <person name="Alvarado L."/>
            <person name="Arachchi H.M."/>
            <person name="Berlin A.M."/>
            <person name="Chapman S.B."/>
            <person name="Dewar J."/>
            <person name="Goldberg J."/>
            <person name="Griggs A."/>
            <person name="Gujja S."/>
            <person name="Hansen M."/>
            <person name="Howarth C."/>
            <person name="Imamovic A."/>
            <person name="Larimer J."/>
            <person name="McCowan C."/>
            <person name="Murphy C."/>
            <person name="Neiman D."/>
            <person name="Pearson M."/>
            <person name="Priest M."/>
            <person name="Roberts A."/>
            <person name="Saif S."/>
            <person name="Shea T."/>
            <person name="Sisk P."/>
            <person name="Sykes S."/>
            <person name="Wortman J."/>
            <person name="Nusbaum C."/>
            <person name="Birren B."/>
        </authorList>
    </citation>
    <scope>NUCLEOTIDE SEQUENCE [LARGE SCALE GENOMIC DNA]</scope>
    <source>
        <strain evidence="2 3">VRE 84</strain>
    </source>
</reference>
<protein>
    <submittedName>
        <fullName evidence="2">Uncharacterized protein</fullName>
    </submittedName>
</protein>
<evidence type="ECO:0000256" key="1">
    <source>
        <dbReference type="SAM" id="Phobius"/>
    </source>
</evidence>
<proteinExistence type="predicted"/>
<keyword evidence="1" id="KW-1133">Transmembrane helix</keyword>
<gene>
    <name evidence="2" type="ORF">SMG_00790</name>
</gene>
<dbReference type="Proteomes" id="UP000013834">
    <property type="component" value="Unassembled WGS sequence"/>
</dbReference>
<comment type="caution">
    <text evidence="2">The sequence shown here is derived from an EMBL/GenBank/DDBJ whole genome shotgun (WGS) entry which is preliminary data.</text>
</comment>
<dbReference type="EMBL" id="AIVF01000004">
    <property type="protein sequence ID" value="EOG28885.1"/>
    <property type="molecule type" value="Genomic_DNA"/>
</dbReference>
<keyword evidence="1" id="KW-0812">Transmembrane</keyword>
<evidence type="ECO:0000313" key="2">
    <source>
        <dbReference type="EMBL" id="EOG28885.1"/>
    </source>
</evidence>